<evidence type="ECO:0000313" key="3">
    <source>
        <dbReference type="EMBL" id="ELP63769.1"/>
    </source>
</evidence>
<organism evidence="3 4">
    <name type="scientific">Streptomyces turgidiscabies (strain Car8)</name>
    <dbReference type="NCBI Taxonomy" id="698760"/>
    <lineage>
        <taxon>Bacteria</taxon>
        <taxon>Bacillati</taxon>
        <taxon>Actinomycetota</taxon>
        <taxon>Actinomycetes</taxon>
        <taxon>Kitasatosporales</taxon>
        <taxon>Streptomycetaceae</taxon>
        <taxon>Streptomyces</taxon>
    </lineage>
</organism>
<keyword evidence="4" id="KW-1185">Reference proteome</keyword>
<dbReference type="Gene3D" id="1.10.10.10">
    <property type="entry name" value="Winged helix-like DNA-binding domain superfamily/Winged helix DNA-binding domain"/>
    <property type="match status" value="1"/>
</dbReference>
<dbReference type="Pfam" id="PF03551">
    <property type="entry name" value="PadR"/>
    <property type="match status" value="1"/>
</dbReference>
<dbReference type="InterPro" id="IPR036388">
    <property type="entry name" value="WH-like_DNA-bd_sf"/>
</dbReference>
<dbReference type="EMBL" id="AEJB01000506">
    <property type="protein sequence ID" value="ELP63769.1"/>
    <property type="molecule type" value="Genomic_DNA"/>
</dbReference>
<dbReference type="PANTHER" id="PTHR43252:SF6">
    <property type="entry name" value="NEGATIVE TRANSCRIPTION REGULATOR PADR"/>
    <property type="match status" value="1"/>
</dbReference>
<feature type="domain" description="Transcription regulator PadR N-terminal" evidence="2">
    <location>
        <begin position="43"/>
        <end position="106"/>
    </location>
</feature>
<dbReference type="PATRIC" id="fig|698760.3.peg.7327"/>
<dbReference type="InterPro" id="IPR036390">
    <property type="entry name" value="WH_DNA-bd_sf"/>
</dbReference>
<proteinExistence type="predicted"/>
<evidence type="ECO:0000256" key="1">
    <source>
        <dbReference type="SAM" id="MobiDB-lite"/>
    </source>
</evidence>
<evidence type="ECO:0000313" key="4">
    <source>
        <dbReference type="Proteomes" id="UP000010931"/>
    </source>
</evidence>
<dbReference type="STRING" id="85558.T45_03886"/>
<dbReference type="InterPro" id="IPR005149">
    <property type="entry name" value="Tscrpt_reg_PadR_N"/>
</dbReference>
<sequence length="220" mass="24717">MGLAGSSGSHGLRDIETMCTSFRCETHGSCSNSRYSASSPKTPCPGHELRRRITDLTGYSRPVSDGTLYPALNRLTRAALIERRTAPEAGGGRYVLNLTDAGREDMLRRLREPAEHEITDFSRWFTILAFLSLLPDPAEQHAVLRRRLDFLEAPASFFYDGDTPLRAEQVSDPYRRGMMLTARATSRAERAWLHEVLDGDGVRGADEQPRPQTHTRDRKD</sequence>
<dbReference type="PANTHER" id="PTHR43252">
    <property type="entry name" value="TRANSCRIPTIONAL REGULATOR YQJI"/>
    <property type="match status" value="1"/>
</dbReference>
<evidence type="ECO:0000259" key="2">
    <source>
        <dbReference type="Pfam" id="PF03551"/>
    </source>
</evidence>
<dbReference type="SUPFAM" id="SSF46785">
    <property type="entry name" value="Winged helix' DNA-binding domain"/>
    <property type="match status" value="1"/>
</dbReference>
<dbReference type="AlphaFoldDB" id="L7EY22"/>
<dbReference type="Proteomes" id="UP000010931">
    <property type="component" value="Unassembled WGS sequence"/>
</dbReference>
<comment type="caution">
    <text evidence="3">The sequence shown here is derived from an EMBL/GenBank/DDBJ whole genome shotgun (WGS) entry which is preliminary data.</text>
</comment>
<accession>L7EY22</accession>
<gene>
    <name evidence="3" type="ORF">STRTUCAR8_09437</name>
</gene>
<reference evidence="3 4" key="1">
    <citation type="journal article" date="2011" name="Plasmid">
        <title>Streptomyces turgidiscabies Car8 contains a modular pathogenicity island that shares virulence genes with other actinobacterial plant pathogens.</title>
        <authorList>
            <person name="Huguet-Tapia J.C."/>
            <person name="Badger J.H."/>
            <person name="Loria R."/>
            <person name="Pettis G.S."/>
        </authorList>
    </citation>
    <scope>NUCLEOTIDE SEQUENCE [LARGE SCALE GENOMIC DNA]</scope>
    <source>
        <strain evidence="3 4">Car8</strain>
    </source>
</reference>
<name>L7EY22_STRT8</name>
<feature type="region of interest" description="Disordered" evidence="1">
    <location>
        <begin position="200"/>
        <end position="220"/>
    </location>
</feature>
<protein>
    <recommendedName>
        <fullName evidence="2">Transcription regulator PadR N-terminal domain-containing protein</fullName>
    </recommendedName>
</protein>